<dbReference type="Proteomes" id="UP000270411">
    <property type="component" value="Chromosome 1"/>
</dbReference>
<dbReference type="RefSeq" id="WP_124684691.1">
    <property type="nucleotide sequence ID" value="NZ_CP033969.1"/>
</dbReference>
<dbReference type="AlphaFoldDB" id="A0A3G8H3P7"/>
<accession>A0A3G8H3P7</accession>
<organism evidence="1 2">
    <name type="scientific">Cupriavidus pauculus</name>
    <dbReference type="NCBI Taxonomy" id="82633"/>
    <lineage>
        <taxon>Bacteria</taxon>
        <taxon>Pseudomonadati</taxon>
        <taxon>Pseudomonadota</taxon>
        <taxon>Betaproteobacteria</taxon>
        <taxon>Burkholderiales</taxon>
        <taxon>Burkholderiaceae</taxon>
        <taxon>Cupriavidus</taxon>
    </lineage>
</organism>
<dbReference type="OrthoDB" id="8593911at2"/>
<protein>
    <submittedName>
        <fullName evidence="1">Uncharacterized protein</fullName>
    </submittedName>
</protein>
<dbReference type="EMBL" id="CP033969">
    <property type="protein sequence ID" value="AZG14939.1"/>
    <property type="molecule type" value="Genomic_DNA"/>
</dbReference>
<gene>
    <name evidence="1" type="ORF">EHF44_16765</name>
</gene>
<evidence type="ECO:0000313" key="2">
    <source>
        <dbReference type="Proteomes" id="UP000270411"/>
    </source>
</evidence>
<sequence length="130" mass="14156">MLTDAQMVDARRYAGYSLVGDTVVDDRSDLAWGVVGPIQWQTLDHRLRNLSAAEESVAASFLGTLNVLEKAITDSGDNLDTAQAAVWTHNPNEVRDRTKLYNQQRRSFCGFLGIPPGPALGDGVVRVGRA</sequence>
<evidence type="ECO:0000313" key="1">
    <source>
        <dbReference type="EMBL" id="AZG14939.1"/>
    </source>
</evidence>
<proteinExistence type="predicted"/>
<name>A0A3G8H3P7_9BURK</name>
<dbReference type="KEGG" id="cpau:EHF44_16765"/>
<reference evidence="2" key="1">
    <citation type="submission" date="2018-11" db="EMBL/GenBank/DDBJ databases">
        <title>FDA dAtabase for Regulatory Grade micrObial Sequences (FDA-ARGOS): Supporting development and validation of Infectious Disease Dx tests.</title>
        <authorList>
            <person name="Goldberg B."/>
            <person name="Campos J."/>
            <person name="Tallon L."/>
            <person name="Sadzewicz L."/>
            <person name="Zhao X."/>
            <person name="Vavikolanu K."/>
            <person name="Mehta A."/>
            <person name="Aluvathingal J."/>
            <person name="Nadendla S."/>
            <person name="Geyer C."/>
            <person name="Nandy P."/>
            <person name="Yan Y."/>
            <person name="Sichtig H."/>
        </authorList>
    </citation>
    <scope>NUCLEOTIDE SEQUENCE [LARGE SCALE GENOMIC DNA]</scope>
    <source>
        <strain evidence="2">FDAARGOS_614</strain>
    </source>
</reference>